<dbReference type="EMBL" id="CAJVPJ010000191">
    <property type="protein sequence ID" value="CAG8492902.1"/>
    <property type="molecule type" value="Genomic_DNA"/>
</dbReference>
<name>A0A9N8ZF16_9GLOM</name>
<organism evidence="1 2">
    <name type="scientific">Paraglomus occultum</name>
    <dbReference type="NCBI Taxonomy" id="144539"/>
    <lineage>
        <taxon>Eukaryota</taxon>
        <taxon>Fungi</taxon>
        <taxon>Fungi incertae sedis</taxon>
        <taxon>Mucoromycota</taxon>
        <taxon>Glomeromycotina</taxon>
        <taxon>Glomeromycetes</taxon>
        <taxon>Paraglomerales</taxon>
        <taxon>Paraglomeraceae</taxon>
        <taxon>Paraglomus</taxon>
    </lineage>
</organism>
<accession>A0A9N8ZF16</accession>
<dbReference type="Proteomes" id="UP000789572">
    <property type="component" value="Unassembled WGS sequence"/>
</dbReference>
<gene>
    <name evidence="1" type="ORF">POCULU_LOCUS2170</name>
</gene>
<keyword evidence="2" id="KW-1185">Reference proteome</keyword>
<evidence type="ECO:0000313" key="2">
    <source>
        <dbReference type="Proteomes" id="UP000789572"/>
    </source>
</evidence>
<comment type="caution">
    <text evidence="1">The sequence shown here is derived from an EMBL/GenBank/DDBJ whole genome shotgun (WGS) entry which is preliminary data.</text>
</comment>
<evidence type="ECO:0000313" key="1">
    <source>
        <dbReference type="EMBL" id="CAG8492902.1"/>
    </source>
</evidence>
<reference evidence="1" key="1">
    <citation type="submission" date="2021-06" db="EMBL/GenBank/DDBJ databases">
        <authorList>
            <person name="Kallberg Y."/>
            <person name="Tangrot J."/>
            <person name="Rosling A."/>
        </authorList>
    </citation>
    <scope>NUCLEOTIDE SEQUENCE</scope>
    <source>
        <strain evidence="1">IA702</strain>
    </source>
</reference>
<dbReference type="AlphaFoldDB" id="A0A9N8ZF16"/>
<proteinExistence type="predicted"/>
<sequence>MTNVVVFHRIETATFYADLSLTNPSQSSFHIQIRKKNQILNEI</sequence>
<protein>
    <submittedName>
        <fullName evidence="1">1360_t:CDS:1</fullName>
    </submittedName>
</protein>